<evidence type="ECO:0000259" key="3">
    <source>
        <dbReference type="PROSITE" id="PS50010"/>
    </source>
</evidence>
<dbReference type="GeneTree" id="ENSGT00940000168044"/>
<protein>
    <recommendedName>
        <fullName evidence="6">DH domain-containing protein</fullName>
    </recommendedName>
</protein>
<feature type="compositionally biased region" description="Polar residues" evidence="1">
    <location>
        <begin position="273"/>
        <end position="283"/>
    </location>
</feature>
<reference evidence="5" key="1">
    <citation type="submission" date="2003-08" db="EMBL/GenBank/DDBJ databases">
        <authorList>
            <person name="Birren B."/>
            <person name="Nusbaum C."/>
            <person name="Abebe A."/>
            <person name="Abouelleil A."/>
            <person name="Adekoya E."/>
            <person name="Ait-zahra M."/>
            <person name="Allen N."/>
            <person name="Allen T."/>
            <person name="An P."/>
            <person name="Anderson M."/>
            <person name="Anderson S."/>
            <person name="Arachchi H."/>
            <person name="Armbruster J."/>
            <person name="Bachantsang P."/>
            <person name="Baldwin J."/>
            <person name="Barry A."/>
            <person name="Bayul T."/>
            <person name="Blitshsteyn B."/>
            <person name="Bloom T."/>
            <person name="Blye J."/>
            <person name="Boguslavskiy L."/>
            <person name="Borowsky M."/>
            <person name="Boukhgalter B."/>
            <person name="Brunache A."/>
            <person name="Butler J."/>
            <person name="Calixte N."/>
            <person name="Calvo S."/>
            <person name="Camarata J."/>
            <person name="Campo K."/>
            <person name="Chang J."/>
            <person name="Cheshatsang Y."/>
            <person name="Citroen M."/>
            <person name="Collymore A."/>
            <person name="Considine T."/>
            <person name="Cook A."/>
            <person name="Cooke P."/>
            <person name="Corum B."/>
            <person name="Cuomo C."/>
            <person name="David R."/>
            <person name="Dawoe T."/>
            <person name="Degray S."/>
            <person name="Dodge S."/>
            <person name="Dooley K."/>
            <person name="Dorje P."/>
            <person name="Dorjee K."/>
            <person name="Dorris L."/>
            <person name="Duffey N."/>
            <person name="Dupes A."/>
            <person name="Elkins T."/>
            <person name="Engels R."/>
            <person name="Erickson J."/>
            <person name="Farina A."/>
            <person name="Faro S."/>
            <person name="Ferreira P."/>
            <person name="Fischer H."/>
            <person name="Fitzgerald M."/>
            <person name="Foley K."/>
            <person name="Gage D."/>
            <person name="Galagan J."/>
            <person name="Gearin G."/>
            <person name="Gnerre S."/>
            <person name="Gnirke A."/>
            <person name="Goyette A."/>
            <person name="Graham J."/>
            <person name="Grandbois E."/>
            <person name="Gyaltsen K."/>
            <person name="Hafez N."/>
            <person name="Hagopian D."/>
            <person name="Hagos B."/>
            <person name="Hall J."/>
            <person name="Hatcher B."/>
            <person name="Heller A."/>
            <person name="Higgins H."/>
            <person name="Honan T."/>
            <person name="Horn A."/>
            <person name="Houde N."/>
            <person name="Hughes L."/>
            <person name="Hulme W."/>
            <person name="Husby E."/>
            <person name="Iliev I."/>
            <person name="Jaffe D."/>
            <person name="Jones C."/>
            <person name="Kamal M."/>
            <person name="Kamat A."/>
            <person name="Kamvysselis M."/>
            <person name="Karlsson E."/>
            <person name="Kells C."/>
            <person name="Kieu A."/>
            <person name="Kisner P."/>
            <person name="Kodira C."/>
            <person name="Kulbokas E."/>
            <person name="Labutti K."/>
            <person name="Lama D."/>
            <person name="Landers T."/>
            <person name="Leger J."/>
            <person name="Levine S."/>
            <person name="Lewis D."/>
            <person name="Lewis T."/>
            <person name="Lindblad-toh K."/>
            <person name="Liu X."/>
            <person name="Lokyitsang T."/>
            <person name="Lokyitsang Y."/>
            <person name="Lucien O."/>
            <person name="Lui A."/>
            <person name="Ma L.J."/>
            <person name="Mabbitt R."/>
            <person name="Macdonald J."/>
            <person name="Maclean C."/>
            <person name="Major J."/>
            <person name="Manning J."/>
            <person name="Marabella R."/>
            <person name="Maru K."/>
            <person name="Matthews C."/>
            <person name="Mauceli E."/>
            <person name="Mccarthy M."/>
            <person name="Mcdonough S."/>
            <person name="Mcghee T."/>
            <person name="Meldrim J."/>
            <person name="Meneus L."/>
            <person name="Mesirov J."/>
            <person name="Mihalev A."/>
            <person name="Mihova T."/>
            <person name="Mikkelsen T."/>
            <person name="Mlenga V."/>
            <person name="Moru K."/>
            <person name="Mozes J."/>
            <person name="Mulrain L."/>
            <person name="Munson G."/>
            <person name="Naylor J."/>
            <person name="Newes C."/>
            <person name="Nguyen C."/>
            <person name="Nguyen N."/>
            <person name="Nguyen T."/>
            <person name="Nicol R."/>
            <person name="Nielsen C."/>
            <person name="Nizzari M."/>
            <person name="Norbu C."/>
            <person name="Norbu N."/>
            <person name="O'donnell P."/>
            <person name="Okoawo O."/>
            <person name="O'leary S."/>
            <person name="Omotosho B."/>
            <person name="O'neill K."/>
            <person name="Osman S."/>
            <person name="Parker S."/>
            <person name="Perrin D."/>
            <person name="Phunkhang P."/>
            <person name="Piqani B."/>
            <person name="Purcell S."/>
            <person name="Rachupka T."/>
            <person name="Ramasamy U."/>
            <person name="Rameau R."/>
            <person name="Ray V."/>
            <person name="Raymond C."/>
            <person name="Retta R."/>
            <person name="Richardson S."/>
            <person name="Rise C."/>
            <person name="Rodriguez J."/>
            <person name="Rogers J."/>
            <person name="Rogov P."/>
            <person name="Rutman M."/>
            <person name="Schupbach R."/>
            <person name="Seaman C."/>
            <person name="Settipalli S."/>
            <person name="Sharpe T."/>
            <person name="Sheridan J."/>
            <person name="Sherpa N."/>
            <person name="Shi J."/>
            <person name="Smirnov S."/>
            <person name="Smith C."/>
            <person name="Sougnez C."/>
            <person name="Spencer B."/>
            <person name="Stalker J."/>
            <person name="Stange-thomann N."/>
            <person name="Stavropoulos S."/>
            <person name="Stetson K."/>
            <person name="Stone C."/>
            <person name="Stone S."/>
            <person name="Stubbs M."/>
            <person name="Talamas J."/>
            <person name="Tchuinga P."/>
            <person name="Tenzing P."/>
            <person name="Tesfaye S."/>
            <person name="Theodore J."/>
            <person name="Thoulutsang Y."/>
            <person name="Topham K."/>
            <person name="Towey S."/>
            <person name="Tsamla T."/>
            <person name="Tsomo N."/>
            <person name="Vallee D."/>
            <person name="Vassiliev H."/>
            <person name="Venkataraman V."/>
            <person name="Vinson J."/>
            <person name="Vo A."/>
            <person name="Wade C."/>
            <person name="Wang S."/>
            <person name="Wangchuk T."/>
            <person name="Wangdi T."/>
            <person name="Whittaker C."/>
            <person name="Wilkinson J."/>
            <person name="Wu Y."/>
            <person name="Wyman D."/>
            <person name="Yadav S."/>
            <person name="Yang S."/>
            <person name="Yang X."/>
            <person name="Yeager S."/>
            <person name="Yee E."/>
            <person name="Young G."/>
            <person name="Zainoun J."/>
            <person name="Zembeck L."/>
            <person name="Zimmer A."/>
            <person name="Zody M."/>
            <person name="Lander E."/>
        </authorList>
    </citation>
    <scope>NUCLEOTIDE SEQUENCE [LARGE SCALE GENOMIC DNA]</scope>
</reference>
<feature type="domain" description="PH" evidence="2">
    <location>
        <begin position="129"/>
        <end position="233"/>
    </location>
</feature>
<reference evidence="4" key="2">
    <citation type="submission" date="2025-08" db="UniProtKB">
        <authorList>
            <consortium name="Ensembl"/>
        </authorList>
    </citation>
    <scope>IDENTIFICATION</scope>
</reference>
<evidence type="ECO:0000256" key="1">
    <source>
        <dbReference type="SAM" id="MobiDB-lite"/>
    </source>
</evidence>
<dbReference type="PROSITE" id="PS50003">
    <property type="entry name" value="PH_DOMAIN"/>
    <property type="match status" value="1"/>
</dbReference>
<dbReference type="GO" id="GO:0005737">
    <property type="term" value="C:cytoplasm"/>
    <property type="evidence" value="ECO:0007669"/>
    <property type="project" value="TreeGrafter"/>
</dbReference>
<dbReference type="InterPro" id="IPR035899">
    <property type="entry name" value="DBL_dom_sf"/>
</dbReference>
<evidence type="ECO:0008006" key="6">
    <source>
        <dbReference type="Google" id="ProtNLM"/>
    </source>
</evidence>
<dbReference type="InterPro" id="IPR000219">
    <property type="entry name" value="DH_dom"/>
</dbReference>
<accession>H2Z1B9</accession>
<feature type="region of interest" description="Disordered" evidence="1">
    <location>
        <begin position="257"/>
        <end position="283"/>
    </location>
</feature>
<name>H2Z1B9_CIOSA</name>
<dbReference type="Gene3D" id="1.20.900.10">
    <property type="entry name" value="Dbl homology (DH) domain"/>
    <property type="match status" value="1"/>
</dbReference>
<reference evidence="4" key="3">
    <citation type="submission" date="2025-09" db="UniProtKB">
        <authorList>
            <consortium name="Ensembl"/>
        </authorList>
    </citation>
    <scope>IDENTIFICATION</scope>
</reference>
<dbReference type="SUPFAM" id="SSF50729">
    <property type="entry name" value="PH domain-like"/>
    <property type="match status" value="1"/>
</dbReference>
<dbReference type="PANTHER" id="PTHR46026:SF1">
    <property type="entry name" value="RHO-TYPE GUANINE NUCLEOTIDE EXCHANGE FACTOR, ISOFORM F"/>
    <property type="match status" value="1"/>
</dbReference>
<organism evidence="4 5">
    <name type="scientific">Ciona savignyi</name>
    <name type="common">Pacific transparent sea squirt</name>
    <dbReference type="NCBI Taxonomy" id="51511"/>
    <lineage>
        <taxon>Eukaryota</taxon>
        <taxon>Metazoa</taxon>
        <taxon>Chordata</taxon>
        <taxon>Tunicata</taxon>
        <taxon>Ascidiacea</taxon>
        <taxon>Phlebobranchia</taxon>
        <taxon>Cionidae</taxon>
        <taxon>Ciona</taxon>
    </lineage>
</organism>
<dbReference type="SMART" id="SM00233">
    <property type="entry name" value="PH"/>
    <property type="match status" value="1"/>
</dbReference>
<proteinExistence type="predicted"/>
<dbReference type="STRING" id="51511.ENSCSAVP00000011381"/>
<dbReference type="Gene3D" id="2.30.29.30">
    <property type="entry name" value="Pleckstrin-homology domain (PH domain)/Phosphotyrosine-binding domain (PTB)"/>
    <property type="match status" value="1"/>
</dbReference>
<evidence type="ECO:0000313" key="4">
    <source>
        <dbReference type="Ensembl" id="ENSCSAVP00000011381.1"/>
    </source>
</evidence>
<dbReference type="Pfam" id="PF00621">
    <property type="entry name" value="RhoGEF"/>
    <property type="match status" value="1"/>
</dbReference>
<keyword evidence="5" id="KW-1185">Reference proteome</keyword>
<dbReference type="InterPro" id="IPR001849">
    <property type="entry name" value="PH_domain"/>
</dbReference>
<dbReference type="SUPFAM" id="SSF48065">
    <property type="entry name" value="DBL homology domain (DH-domain)"/>
    <property type="match status" value="1"/>
</dbReference>
<dbReference type="Ensembl" id="ENSCSAVT00000011514.1">
    <property type="protein sequence ID" value="ENSCSAVP00000011381.1"/>
    <property type="gene ID" value="ENSCSAVG00000006656.1"/>
</dbReference>
<feature type="domain" description="DH" evidence="3">
    <location>
        <begin position="1"/>
        <end position="107"/>
    </location>
</feature>
<dbReference type="AlphaFoldDB" id="H2Z1B9"/>
<dbReference type="PROSITE" id="PS50010">
    <property type="entry name" value="DH_2"/>
    <property type="match status" value="1"/>
</dbReference>
<sequence>MLDNVLKNMAIKSIRCMMSIVANHPSAVQVIQNHKEALQRYMESKNPSGPGVLYITGGLSKPFKRLEQYPNILRELHRHIIDKHPDKPHLAAALLQYEKISIICQDTRKRKETEQHILNSTIQGWEGESLSQLGQVLFLSSATCLIGNDEKKERHLLLFSSALLILSASPRLSGFRYEGKLPLTALQAKKLDDCSFYQHAFEITGNLIERIVVITKSAIEQRRWVQTLENQCEKYRRVSLAPVAPLTTAKPIVKQAPVAQIPPPPKHAVPLGSRSSPGILQPR</sequence>
<dbReference type="eggNOG" id="KOG2070">
    <property type="taxonomic scope" value="Eukaryota"/>
</dbReference>
<dbReference type="PANTHER" id="PTHR46026">
    <property type="entry name" value="RHO-TYPE GUANINE NUCLEOTIDE EXCHANGE FACTOR, ISOFORM F"/>
    <property type="match status" value="1"/>
</dbReference>
<dbReference type="HOGENOM" id="CLU_985283_0_0_1"/>
<dbReference type="Proteomes" id="UP000007875">
    <property type="component" value="Unassembled WGS sequence"/>
</dbReference>
<dbReference type="InterPro" id="IPR011993">
    <property type="entry name" value="PH-like_dom_sf"/>
</dbReference>
<evidence type="ECO:0000313" key="5">
    <source>
        <dbReference type="Proteomes" id="UP000007875"/>
    </source>
</evidence>
<dbReference type="GO" id="GO:0005085">
    <property type="term" value="F:guanyl-nucleotide exchange factor activity"/>
    <property type="evidence" value="ECO:0007669"/>
    <property type="project" value="InterPro"/>
</dbReference>
<dbReference type="InParanoid" id="H2Z1B9"/>
<evidence type="ECO:0000259" key="2">
    <source>
        <dbReference type="PROSITE" id="PS50003"/>
    </source>
</evidence>